<organism evidence="2 3">
    <name type="scientific">Butyribacter intestini</name>
    <dbReference type="NCBI Taxonomy" id="1703332"/>
    <lineage>
        <taxon>Bacteria</taxon>
        <taxon>Bacillati</taxon>
        <taxon>Bacillota</taxon>
        <taxon>Clostridia</taxon>
        <taxon>Lachnospirales</taxon>
        <taxon>Lachnospiraceae</taxon>
        <taxon>Butyribacter</taxon>
    </lineage>
</organism>
<evidence type="ECO:0000256" key="1">
    <source>
        <dbReference type="SAM" id="Phobius"/>
    </source>
</evidence>
<dbReference type="Proteomes" id="UP000050833">
    <property type="component" value="Unassembled WGS sequence"/>
</dbReference>
<proteinExistence type="predicted"/>
<keyword evidence="1" id="KW-0812">Transmembrane</keyword>
<dbReference type="EMBL" id="LLKB01000005">
    <property type="protein sequence ID" value="KQC85039.1"/>
    <property type="molecule type" value="Genomic_DNA"/>
</dbReference>
<evidence type="ECO:0000313" key="3">
    <source>
        <dbReference type="Proteomes" id="UP000050833"/>
    </source>
</evidence>
<evidence type="ECO:0000313" key="2">
    <source>
        <dbReference type="EMBL" id="KQC85039.1"/>
    </source>
</evidence>
<protein>
    <submittedName>
        <fullName evidence="2">Uncharacterized protein</fullName>
    </submittedName>
</protein>
<accession>A0AAW3JR76</accession>
<sequence>MNDLKITDEQFENILRVSMSPEVKKTELRFAKKFGIRIMAMYMLMAAAGLYLITGAYIFAGSSRYVKADKLFLEIGNLYENSSFYVSFVTLWLSILLCGLFLVKQLFNMKQYKKSRGFYVISYAVTIFLQYYFVDRLIQPSVYVSKLSVEVPNALKLSHFAVTYLNDGVKSSCSFNLLPAVVLWGVSFIILLVQMFRER</sequence>
<keyword evidence="3" id="KW-1185">Reference proteome</keyword>
<comment type="caution">
    <text evidence="2">The sequence shown here is derived from an EMBL/GenBank/DDBJ whole genome shotgun (WGS) entry which is preliminary data.</text>
</comment>
<dbReference type="AlphaFoldDB" id="A0AAW3JR76"/>
<keyword evidence="1" id="KW-0472">Membrane</keyword>
<feature type="transmembrane region" description="Helical" evidence="1">
    <location>
        <begin position="115"/>
        <end position="133"/>
    </location>
</feature>
<dbReference type="RefSeq" id="WP_055944485.1">
    <property type="nucleotide sequence ID" value="NZ_JAQDCV010000005.1"/>
</dbReference>
<feature type="transmembrane region" description="Helical" evidence="1">
    <location>
        <begin position="39"/>
        <end position="62"/>
    </location>
</feature>
<reference evidence="2 3" key="1">
    <citation type="submission" date="2015-10" db="EMBL/GenBank/DDBJ databases">
        <title>Butyribacter intestini gen. nov., sp. nov., a butyric acid-producing bacterium of the family Lachnospiraceae isolated from the human faeces.</title>
        <authorList>
            <person name="Zou Y."/>
            <person name="Xue W."/>
            <person name="Luo G."/>
            <person name="Lv M."/>
        </authorList>
    </citation>
    <scope>NUCLEOTIDE SEQUENCE [LARGE SCALE GENOMIC DNA]</scope>
    <source>
        <strain evidence="2 3">TF01-11</strain>
    </source>
</reference>
<gene>
    <name evidence="2" type="ORF">APZ18_10020</name>
</gene>
<name>A0AAW3JR76_9FIRM</name>
<feature type="transmembrane region" description="Helical" evidence="1">
    <location>
        <begin position="177"/>
        <end position="196"/>
    </location>
</feature>
<feature type="transmembrane region" description="Helical" evidence="1">
    <location>
        <begin position="82"/>
        <end position="103"/>
    </location>
</feature>
<keyword evidence="1" id="KW-1133">Transmembrane helix</keyword>